<dbReference type="GeneID" id="18928150"/>
<dbReference type="HOGENOM" id="CLU_058254_0_0_1"/>
<feature type="transmembrane region" description="Helical" evidence="1">
    <location>
        <begin position="81"/>
        <end position="102"/>
    </location>
</feature>
<feature type="transmembrane region" description="Helical" evidence="1">
    <location>
        <begin position="141"/>
        <end position="165"/>
    </location>
</feature>
<keyword evidence="1" id="KW-1133">Transmembrane helix</keyword>
<keyword evidence="3" id="KW-1185">Reference proteome</keyword>
<evidence type="ECO:0000313" key="3">
    <source>
        <dbReference type="Proteomes" id="UP000001072"/>
    </source>
</evidence>
<dbReference type="VEuPathDB" id="FungiDB:MELLADRAFT_44032"/>
<dbReference type="InParanoid" id="F4RRM5"/>
<evidence type="ECO:0000313" key="2">
    <source>
        <dbReference type="EMBL" id="EGG04996.1"/>
    </source>
</evidence>
<dbReference type="PANTHER" id="PTHR37992">
    <property type="entry name" value="EXPRESSED PROTEIN"/>
    <property type="match status" value="1"/>
</dbReference>
<name>F4RRM5_MELLP</name>
<dbReference type="STRING" id="747676.F4RRM5"/>
<gene>
    <name evidence="2" type="ORF">MELLADRAFT_44032</name>
</gene>
<sequence>MATDSDRNHALAIKILNLIVFFFFFGSNLYSSLGGPSTGYYSQKETYITPAPETFWIWTIINLLFLGFVIFQFFEIGTKIIVDVIGWRFAGIGILQSIWIHLFVGHHYILAFIFALIVASLVSHVYWDLRNTSQRNKSELILVHLPFSLLHAYLVFLLVLSAFTAFGVDKSDHHAGLITKVLVNIALLGLASIAVGYAFQSDKGDVAGAVVIALELIGVFVRQSNPTSIHWVALVSFIITLFAIVKAVYFNFRKGRISLSDSERAPLIG</sequence>
<reference evidence="3" key="1">
    <citation type="journal article" date="2011" name="Proc. Natl. Acad. Sci. U.S.A.">
        <title>Obligate biotrophy features unraveled by the genomic analysis of rust fungi.</title>
        <authorList>
            <person name="Duplessis S."/>
            <person name="Cuomo C.A."/>
            <person name="Lin Y.-C."/>
            <person name="Aerts A."/>
            <person name="Tisserant E."/>
            <person name="Veneault-Fourrey C."/>
            <person name="Joly D.L."/>
            <person name="Hacquard S."/>
            <person name="Amselem J."/>
            <person name="Cantarel B.L."/>
            <person name="Chiu R."/>
            <person name="Coutinho P.M."/>
            <person name="Feau N."/>
            <person name="Field M."/>
            <person name="Frey P."/>
            <person name="Gelhaye E."/>
            <person name="Goldberg J."/>
            <person name="Grabherr M.G."/>
            <person name="Kodira C.D."/>
            <person name="Kohler A."/>
            <person name="Kuees U."/>
            <person name="Lindquist E.A."/>
            <person name="Lucas S.M."/>
            <person name="Mago R."/>
            <person name="Mauceli E."/>
            <person name="Morin E."/>
            <person name="Murat C."/>
            <person name="Pangilinan J.L."/>
            <person name="Park R."/>
            <person name="Pearson M."/>
            <person name="Quesneville H."/>
            <person name="Rouhier N."/>
            <person name="Sakthikumar S."/>
            <person name="Salamov A.A."/>
            <person name="Schmutz J."/>
            <person name="Selles B."/>
            <person name="Shapiro H."/>
            <person name="Tanguay P."/>
            <person name="Tuskan G.A."/>
            <person name="Henrissat B."/>
            <person name="Van de Peer Y."/>
            <person name="Rouze P."/>
            <person name="Ellis J.G."/>
            <person name="Dodds P.N."/>
            <person name="Schein J.E."/>
            <person name="Zhong S."/>
            <person name="Hamelin R.C."/>
            <person name="Grigoriev I.V."/>
            <person name="Szabo L.J."/>
            <person name="Martin F."/>
        </authorList>
    </citation>
    <scope>NUCLEOTIDE SEQUENCE [LARGE SCALE GENOMIC DNA]</scope>
    <source>
        <strain evidence="3">98AG31 / pathotype 3-4-7</strain>
    </source>
</reference>
<dbReference type="eggNOG" id="ENOG502RZY1">
    <property type="taxonomic scope" value="Eukaryota"/>
</dbReference>
<dbReference type="PANTHER" id="PTHR37992:SF1">
    <property type="entry name" value="DUF1774-DOMAIN-CONTAINING PROTEIN"/>
    <property type="match status" value="1"/>
</dbReference>
<evidence type="ECO:0000256" key="1">
    <source>
        <dbReference type="SAM" id="Phobius"/>
    </source>
</evidence>
<proteinExistence type="predicted"/>
<protein>
    <submittedName>
        <fullName evidence="2">Uncharacterized protein</fullName>
    </submittedName>
</protein>
<feature type="transmembrane region" description="Helical" evidence="1">
    <location>
        <begin position="12"/>
        <end position="35"/>
    </location>
</feature>
<dbReference type="AlphaFoldDB" id="F4RRM5"/>
<keyword evidence="1" id="KW-0812">Transmembrane</keyword>
<dbReference type="InterPro" id="IPR013920">
    <property type="entry name" value="DUF1774_fun"/>
</dbReference>
<dbReference type="RefSeq" id="XP_007411749.1">
    <property type="nucleotide sequence ID" value="XM_007411687.1"/>
</dbReference>
<dbReference type="KEGG" id="mlr:MELLADRAFT_44032"/>
<feature type="transmembrane region" description="Helical" evidence="1">
    <location>
        <begin position="229"/>
        <end position="249"/>
    </location>
</feature>
<dbReference type="EMBL" id="GL883115">
    <property type="protein sequence ID" value="EGG04996.1"/>
    <property type="molecule type" value="Genomic_DNA"/>
</dbReference>
<dbReference type="Proteomes" id="UP000001072">
    <property type="component" value="Unassembled WGS sequence"/>
</dbReference>
<dbReference type="OrthoDB" id="5586934at2759"/>
<feature type="transmembrane region" description="Helical" evidence="1">
    <location>
        <begin position="177"/>
        <end position="199"/>
    </location>
</feature>
<accession>F4RRM5</accession>
<feature type="transmembrane region" description="Helical" evidence="1">
    <location>
        <begin position="55"/>
        <end position="74"/>
    </location>
</feature>
<organism evidence="3">
    <name type="scientific">Melampsora larici-populina (strain 98AG31 / pathotype 3-4-7)</name>
    <name type="common">Poplar leaf rust fungus</name>
    <dbReference type="NCBI Taxonomy" id="747676"/>
    <lineage>
        <taxon>Eukaryota</taxon>
        <taxon>Fungi</taxon>
        <taxon>Dikarya</taxon>
        <taxon>Basidiomycota</taxon>
        <taxon>Pucciniomycotina</taxon>
        <taxon>Pucciniomycetes</taxon>
        <taxon>Pucciniales</taxon>
        <taxon>Melampsoraceae</taxon>
        <taxon>Melampsora</taxon>
    </lineage>
</organism>
<feature type="transmembrane region" description="Helical" evidence="1">
    <location>
        <begin position="108"/>
        <end position="129"/>
    </location>
</feature>
<keyword evidence="1" id="KW-0472">Membrane</keyword>
<feature type="transmembrane region" description="Helical" evidence="1">
    <location>
        <begin position="206"/>
        <end position="223"/>
    </location>
</feature>